<dbReference type="NCBIfam" id="TIGR00231">
    <property type="entry name" value="small_GTP"/>
    <property type="match status" value="1"/>
</dbReference>
<reference evidence="4 5" key="1">
    <citation type="submission" date="2016-11" db="EMBL/GenBank/DDBJ databases">
        <title>The macronuclear genome of Stentor coeruleus: a giant cell with tiny introns.</title>
        <authorList>
            <person name="Slabodnick M."/>
            <person name="Ruby J.G."/>
            <person name="Reiff S.B."/>
            <person name="Swart E.C."/>
            <person name="Gosai S."/>
            <person name="Prabakaran S."/>
            <person name="Witkowska E."/>
            <person name="Larue G.E."/>
            <person name="Fisher S."/>
            <person name="Freeman R.M."/>
            <person name="Gunawardena J."/>
            <person name="Chu W."/>
            <person name="Stover N.A."/>
            <person name="Gregory B.D."/>
            <person name="Nowacki M."/>
            <person name="Derisi J."/>
            <person name="Roy S.W."/>
            <person name="Marshall W.F."/>
            <person name="Sood P."/>
        </authorList>
    </citation>
    <scope>NUCLEOTIDE SEQUENCE [LARGE SCALE GENOMIC DNA]</scope>
    <source>
        <strain evidence="4">WM001</strain>
    </source>
</reference>
<name>A0A1R2BX71_9CILI</name>
<evidence type="ECO:0000313" key="4">
    <source>
        <dbReference type="EMBL" id="OMJ81412.1"/>
    </source>
</evidence>
<evidence type="ECO:0000256" key="1">
    <source>
        <dbReference type="ARBA" id="ARBA00022741"/>
    </source>
</evidence>
<dbReference type="GO" id="GO:0003924">
    <property type="term" value="F:GTPase activity"/>
    <property type="evidence" value="ECO:0007669"/>
    <property type="project" value="InterPro"/>
</dbReference>
<dbReference type="SUPFAM" id="SSF52540">
    <property type="entry name" value="P-loop containing nucleoside triphosphate hydrolases"/>
    <property type="match status" value="1"/>
</dbReference>
<accession>A0A1R2BX71</accession>
<dbReference type="PRINTS" id="PR00449">
    <property type="entry name" value="RASTRNSFRMNG"/>
</dbReference>
<dbReference type="InterPro" id="IPR021789">
    <property type="entry name" value="KHA_dom"/>
</dbReference>
<dbReference type="InterPro" id="IPR005225">
    <property type="entry name" value="Small_GTP-bd"/>
</dbReference>
<dbReference type="PROSITE" id="PS51490">
    <property type="entry name" value="KHA"/>
    <property type="match status" value="1"/>
</dbReference>
<dbReference type="InterPro" id="IPR020849">
    <property type="entry name" value="Small_GTPase_Ras-type"/>
</dbReference>
<dbReference type="AlphaFoldDB" id="A0A1R2BX71"/>
<dbReference type="SUPFAM" id="SSF89837">
    <property type="entry name" value="Doublecortin (DC)"/>
    <property type="match status" value="1"/>
</dbReference>
<evidence type="ECO:0000259" key="3">
    <source>
        <dbReference type="PROSITE" id="PS51490"/>
    </source>
</evidence>
<dbReference type="InterPro" id="IPR001806">
    <property type="entry name" value="Small_GTPase"/>
</dbReference>
<dbReference type="OrthoDB" id="309695at2759"/>
<proteinExistence type="predicted"/>
<dbReference type="PANTHER" id="PTHR24070">
    <property type="entry name" value="RAS, DI-RAS, AND RHEB FAMILY MEMBERS OF SMALL GTPASE SUPERFAMILY"/>
    <property type="match status" value="1"/>
</dbReference>
<dbReference type="PROSITE" id="PS51419">
    <property type="entry name" value="RAB"/>
    <property type="match status" value="1"/>
</dbReference>
<evidence type="ECO:0000256" key="2">
    <source>
        <dbReference type="ARBA" id="ARBA00023134"/>
    </source>
</evidence>
<evidence type="ECO:0000313" key="5">
    <source>
        <dbReference type="Proteomes" id="UP000187209"/>
    </source>
</evidence>
<dbReference type="EMBL" id="MPUH01000382">
    <property type="protein sequence ID" value="OMJ81412.1"/>
    <property type="molecule type" value="Genomic_DNA"/>
</dbReference>
<sequence length="275" mass="31060">MADPGTMRIVVYKNTKKLSDGKSILISPNWSKAQVLKLCSEILGVKGKKIFNESGHEINSFTKITEGSNLYVSQGENFQVIGFSPRPAKNYVLCVLGSAAVGKSAIIQRYVQNKFVRDYDPTIEDYYKKIANIDGETVPLSIFDTAGMEDYYPLIDEWIDKKDGFILVYSMDIKDSLQKLTIFIEKIKHRYSGHGRSDPVVVIVGNKIDIPNREISQEEGRRFADNCNRKHFEVSAATGVGIDDVFTSIIRELKTRREEKPVNSSTSWWSSCNLL</sequence>
<dbReference type="InterPro" id="IPR027417">
    <property type="entry name" value="P-loop_NTPase"/>
</dbReference>
<dbReference type="GO" id="GO:0035556">
    <property type="term" value="P:intracellular signal transduction"/>
    <property type="evidence" value="ECO:0007669"/>
    <property type="project" value="InterPro"/>
</dbReference>
<dbReference type="Gene3D" id="3.40.50.300">
    <property type="entry name" value="P-loop containing nucleotide triphosphate hydrolases"/>
    <property type="match status" value="1"/>
</dbReference>
<gene>
    <name evidence="4" type="ORF">SteCoe_18151</name>
</gene>
<keyword evidence="1" id="KW-0547">Nucleotide-binding</keyword>
<dbReference type="SMART" id="SM00175">
    <property type="entry name" value="RAB"/>
    <property type="match status" value="1"/>
</dbReference>
<keyword evidence="5" id="KW-1185">Reference proteome</keyword>
<dbReference type="GO" id="GO:0005525">
    <property type="term" value="F:GTP binding"/>
    <property type="evidence" value="ECO:0007669"/>
    <property type="project" value="UniProtKB-KW"/>
</dbReference>
<dbReference type="InterPro" id="IPR036572">
    <property type="entry name" value="Doublecortin_dom_sf"/>
</dbReference>
<dbReference type="GO" id="GO:0016020">
    <property type="term" value="C:membrane"/>
    <property type="evidence" value="ECO:0007669"/>
    <property type="project" value="InterPro"/>
</dbReference>
<protein>
    <recommendedName>
        <fullName evidence="3">KHA domain-containing protein</fullName>
    </recommendedName>
</protein>
<organism evidence="4 5">
    <name type="scientific">Stentor coeruleus</name>
    <dbReference type="NCBI Taxonomy" id="5963"/>
    <lineage>
        <taxon>Eukaryota</taxon>
        <taxon>Sar</taxon>
        <taxon>Alveolata</taxon>
        <taxon>Ciliophora</taxon>
        <taxon>Postciliodesmatophora</taxon>
        <taxon>Heterotrichea</taxon>
        <taxon>Heterotrichida</taxon>
        <taxon>Stentoridae</taxon>
        <taxon>Stentor</taxon>
    </lineage>
</organism>
<dbReference type="SMART" id="SM00173">
    <property type="entry name" value="RAS"/>
    <property type="match status" value="1"/>
</dbReference>
<dbReference type="PROSITE" id="PS51421">
    <property type="entry name" value="RAS"/>
    <property type="match status" value="1"/>
</dbReference>
<comment type="caution">
    <text evidence="4">The sequence shown here is derived from an EMBL/GenBank/DDBJ whole genome shotgun (WGS) entry which is preliminary data.</text>
</comment>
<dbReference type="Pfam" id="PF00071">
    <property type="entry name" value="Ras"/>
    <property type="match status" value="1"/>
</dbReference>
<keyword evidence="2" id="KW-0342">GTP-binding</keyword>
<feature type="domain" description="KHA" evidence="3">
    <location>
        <begin position="8"/>
        <end position="90"/>
    </location>
</feature>
<dbReference type="Proteomes" id="UP000187209">
    <property type="component" value="Unassembled WGS sequence"/>
</dbReference>
<dbReference type="SMART" id="SM00174">
    <property type="entry name" value="RHO"/>
    <property type="match status" value="1"/>
</dbReference>
<dbReference type="Gene3D" id="3.10.20.230">
    <property type="entry name" value="Doublecortin domain"/>
    <property type="match status" value="1"/>
</dbReference>